<dbReference type="AlphaFoldDB" id="A0A8J2Q6I3"/>
<dbReference type="PROSITE" id="PS51257">
    <property type="entry name" value="PROKAR_LIPOPROTEIN"/>
    <property type="match status" value="1"/>
</dbReference>
<evidence type="ECO:0000313" key="2">
    <source>
        <dbReference type="EMBL" id="CAG9539032.1"/>
    </source>
</evidence>
<dbReference type="InterPro" id="IPR021010">
    <property type="entry name" value="Cytosolic_motility_protein"/>
</dbReference>
<proteinExistence type="predicted"/>
<protein>
    <recommendedName>
        <fullName evidence="4">Lipoprotein</fullName>
    </recommendedName>
</protein>
<dbReference type="Pfam" id="PF12150">
    <property type="entry name" value="MFP2b"/>
    <property type="match status" value="1"/>
</dbReference>
<evidence type="ECO:0008006" key="4">
    <source>
        <dbReference type="Google" id="ProtNLM"/>
    </source>
</evidence>
<feature type="signal peptide" evidence="1">
    <location>
        <begin position="1"/>
        <end position="19"/>
    </location>
</feature>
<feature type="chain" id="PRO_5035314579" description="Lipoprotein" evidence="1">
    <location>
        <begin position="20"/>
        <end position="132"/>
    </location>
</feature>
<name>A0A8J2Q6I3_9BILA</name>
<dbReference type="Proteomes" id="UP000746747">
    <property type="component" value="Unassembled WGS sequence"/>
</dbReference>
<dbReference type="SUPFAM" id="SSF141739">
    <property type="entry name" value="MFPT repeat-like"/>
    <property type="match status" value="1"/>
</dbReference>
<dbReference type="EMBL" id="CAKAEH010001738">
    <property type="protein sequence ID" value="CAG9539032.1"/>
    <property type="molecule type" value="Genomic_DNA"/>
</dbReference>
<accession>A0A8J2Q6I3</accession>
<evidence type="ECO:0000313" key="3">
    <source>
        <dbReference type="Proteomes" id="UP000746747"/>
    </source>
</evidence>
<dbReference type="OrthoDB" id="5831912at2759"/>
<reference evidence="2" key="1">
    <citation type="submission" date="2021-09" db="EMBL/GenBank/DDBJ databases">
        <authorList>
            <consortium name="Pathogen Informatics"/>
        </authorList>
    </citation>
    <scope>NUCLEOTIDE SEQUENCE</scope>
</reference>
<organism evidence="2 3">
    <name type="scientific">Cercopithifilaria johnstoni</name>
    <dbReference type="NCBI Taxonomy" id="2874296"/>
    <lineage>
        <taxon>Eukaryota</taxon>
        <taxon>Metazoa</taxon>
        <taxon>Ecdysozoa</taxon>
        <taxon>Nematoda</taxon>
        <taxon>Chromadorea</taxon>
        <taxon>Rhabditida</taxon>
        <taxon>Spirurina</taxon>
        <taxon>Spiruromorpha</taxon>
        <taxon>Filarioidea</taxon>
        <taxon>Onchocercidae</taxon>
        <taxon>Cercopithifilaria</taxon>
    </lineage>
</organism>
<gene>
    <name evidence="2" type="ORF">CJOHNSTONI_LOCUS8676</name>
</gene>
<evidence type="ECO:0000256" key="1">
    <source>
        <dbReference type="SAM" id="SignalP"/>
    </source>
</evidence>
<keyword evidence="1" id="KW-0732">Signal</keyword>
<sequence length="132" mass="14702">MIIHFRQLILLILITICSCSQQLLNFIRTERAAVYQSHSVPPQSFLFINGSVPMPKEAVRPFERSLRDGTATIDVAVALWIPGAGIPAIWGRAWEENGGTQALFIFGDKVKVLKRGFRLLIYSGSPDTNGFK</sequence>
<comment type="caution">
    <text evidence="2">The sequence shown here is derived from an EMBL/GenBank/DDBJ whole genome shotgun (WGS) entry which is preliminary data.</text>
</comment>
<keyword evidence="3" id="KW-1185">Reference proteome</keyword>